<dbReference type="Proteomes" id="UP001243420">
    <property type="component" value="Chromosome"/>
</dbReference>
<dbReference type="Pfam" id="PF13403">
    <property type="entry name" value="Hint_2"/>
    <property type="match status" value="1"/>
</dbReference>
<protein>
    <submittedName>
        <fullName evidence="2">Hint domain-containing protein</fullName>
    </submittedName>
</protein>
<sequence length="172" mass="18317">MTVQLRKNADQLVAAATTVSHGAANDTLKGGIARGTVILTMKGEVPVEALTAGDRVITRERGMAVIRGIETVEGPACTIRTDSLGLARPERDTTVAADQHVAVRDWRAEVLFDAGAALVPARRLCDGKQIAAFGEAEFFRLRFDTPLTVYANGLETPTGRTETGVIEILDGD</sequence>
<organism evidence="2 3">
    <name type="scientific">Jannaschia ovalis</name>
    <dbReference type="NCBI Taxonomy" id="3038773"/>
    <lineage>
        <taxon>Bacteria</taxon>
        <taxon>Pseudomonadati</taxon>
        <taxon>Pseudomonadota</taxon>
        <taxon>Alphaproteobacteria</taxon>
        <taxon>Rhodobacterales</taxon>
        <taxon>Roseobacteraceae</taxon>
        <taxon>Jannaschia</taxon>
    </lineage>
</organism>
<dbReference type="EMBL" id="CP122537">
    <property type="protein sequence ID" value="WGH78083.1"/>
    <property type="molecule type" value="Genomic_DNA"/>
</dbReference>
<keyword evidence="3" id="KW-1185">Reference proteome</keyword>
<gene>
    <name evidence="2" type="ORF">P8627_13740</name>
</gene>
<evidence type="ECO:0000259" key="1">
    <source>
        <dbReference type="Pfam" id="PF13403"/>
    </source>
</evidence>
<proteinExistence type="predicted"/>
<evidence type="ECO:0000313" key="2">
    <source>
        <dbReference type="EMBL" id="WGH78083.1"/>
    </source>
</evidence>
<dbReference type="RefSeq" id="WP_279964769.1">
    <property type="nucleotide sequence ID" value="NZ_CP122537.1"/>
</dbReference>
<dbReference type="InterPro" id="IPR028992">
    <property type="entry name" value="Hedgehog/Intein_dom"/>
</dbReference>
<feature type="domain" description="Hedgehog/Intein (Hint)" evidence="1">
    <location>
        <begin position="33"/>
        <end position="156"/>
    </location>
</feature>
<accession>A0ABY8L9P5</accession>
<evidence type="ECO:0000313" key="3">
    <source>
        <dbReference type="Proteomes" id="UP001243420"/>
    </source>
</evidence>
<reference evidence="2 3" key="1">
    <citation type="submission" date="2023-04" db="EMBL/GenBank/DDBJ databases">
        <title>Jannaschia ovalis sp. nov., a marine bacterium isolated from sea tidal flat.</title>
        <authorList>
            <person name="Kwon D.Y."/>
            <person name="Kim J.-J."/>
        </authorList>
    </citation>
    <scope>NUCLEOTIDE SEQUENCE [LARGE SCALE GENOMIC DNA]</scope>
    <source>
        <strain evidence="2 3">GRR-S6-38</strain>
    </source>
</reference>
<name>A0ABY8L9P5_9RHOB</name>